<proteinExistence type="predicted"/>
<reference evidence="1 2" key="1">
    <citation type="journal article" date="2016" name="Nat. Commun.">
        <title>Thousands of microbial genomes shed light on interconnected biogeochemical processes in an aquifer system.</title>
        <authorList>
            <person name="Anantharaman K."/>
            <person name="Brown C.T."/>
            <person name="Hug L.A."/>
            <person name="Sharon I."/>
            <person name="Castelle C.J."/>
            <person name="Probst A.J."/>
            <person name="Thomas B.C."/>
            <person name="Singh A."/>
            <person name="Wilkins M.J."/>
            <person name="Karaoz U."/>
            <person name="Brodie E.L."/>
            <person name="Williams K.H."/>
            <person name="Hubbard S.S."/>
            <person name="Banfield J.F."/>
        </authorList>
    </citation>
    <scope>NUCLEOTIDE SEQUENCE [LARGE SCALE GENOMIC DNA]</scope>
</reference>
<dbReference type="AlphaFoldDB" id="A0A1G2PP16"/>
<protein>
    <submittedName>
        <fullName evidence="1">Uncharacterized protein</fullName>
    </submittedName>
</protein>
<dbReference type="EMBL" id="MHSU01000032">
    <property type="protein sequence ID" value="OHA49499.1"/>
    <property type="molecule type" value="Genomic_DNA"/>
</dbReference>
<accession>A0A1G2PP16</accession>
<name>A0A1G2PP16_9BACT</name>
<dbReference type="Proteomes" id="UP000178646">
    <property type="component" value="Unassembled WGS sequence"/>
</dbReference>
<evidence type="ECO:0000313" key="2">
    <source>
        <dbReference type="Proteomes" id="UP000178646"/>
    </source>
</evidence>
<evidence type="ECO:0000313" key="1">
    <source>
        <dbReference type="EMBL" id="OHA49499.1"/>
    </source>
</evidence>
<organism evidence="1 2">
    <name type="scientific">Candidatus Terrybacteria bacterium RIFCSPHIGHO2_02_41_19</name>
    <dbReference type="NCBI Taxonomy" id="1802364"/>
    <lineage>
        <taxon>Bacteria</taxon>
        <taxon>Candidatus Terryibacteriota</taxon>
    </lineage>
</organism>
<comment type="caution">
    <text evidence="1">The sequence shown here is derived from an EMBL/GenBank/DDBJ whole genome shotgun (WGS) entry which is preliminary data.</text>
</comment>
<sequence>MKKYGNKLVAMSSFDKFLKKFVESFSGKEPMIFSVLGNVFSMRIIGNKTHGDLAEIALTEYINQFIDGFTAKHTGKEKFRAKEFEEDIRITETSTKEEIPISIKTYGFGPLQLSTNKDGSMFSLLQKEIGKRRINDERKIKEILNNKSFKDFSAVNVLPLIYNEKEMKFKVIVFDLQKAYAFVKKIKFFPPRKIGKKKTFPIYKFFDNKNNYIFEVRYGDAKANALQRGMWTHTENAEPFFKELLAGGYKINEPLITLIAKILVSRKNIHEKILQHFFSFSK</sequence>
<gene>
    <name evidence="1" type="ORF">A2W59_01160</name>
</gene>